<dbReference type="OrthoDB" id="423343at2759"/>
<dbReference type="KEGG" id="mde:101895788"/>
<reference evidence="6" key="1">
    <citation type="submission" date="2020-05" db="UniProtKB">
        <authorList>
            <consortium name="EnsemblMetazoa"/>
        </authorList>
    </citation>
    <scope>IDENTIFICATION</scope>
    <source>
        <strain evidence="6">Aabys</strain>
    </source>
</reference>
<dbReference type="RefSeq" id="XP_005187064.1">
    <property type="nucleotide sequence ID" value="XM_005187007.2"/>
</dbReference>
<dbReference type="Gene3D" id="2.20.110.10">
    <property type="entry name" value="Histone H3 K4-specific methyltransferase SET7/9 N-terminal domain"/>
    <property type="match status" value="2"/>
</dbReference>
<dbReference type="AlphaFoldDB" id="A0A1I8M341"/>
<dbReference type="InterPro" id="IPR003409">
    <property type="entry name" value="MORN"/>
</dbReference>
<dbReference type="VEuPathDB" id="VectorBase:MDOMA2_010084"/>
<organism evidence="6">
    <name type="scientific">Musca domestica</name>
    <name type="common">House fly</name>
    <dbReference type="NCBI Taxonomy" id="7370"/>
    <lineage>
        <taxon>Eukaryota</taxon>
        <taxon>Metazoa</taxon>
        <taxon>Ecdysozoa</taxon>
        <taxon>Arthropoda</taxon>
        <taxon>Hexapoda</taxon>
        <taxon>Insecta</taxon>
        <taxon>Pterygota</taxon>
        <taxon>Neoptera</taxon>
        <taxon>Endopterygota</taxon>
        <taxon>Diptera</taxon>
        <taxon>Brachycera</taxon>
        <taxon>Muscomorpha</taxon>
        <taxon>Muscoidea</taxon>
        <taxon>Muscidae</taxon>
        <taxon>Musca</taxon>
    </lineage>
</organism>
<evidence type="ECO:0000313" key="7">
    <source>
        <dbReference type="Proteomes" id="UP001652621"/>
    </source>
</evidence>
<name>A0A1I8M341_MUSDO</name>
<comment type="subcellular location">
    <subcellularLocation>
        <location evidence="1">Cytoplasmic vesicle</location>
        <location evidence="1">Secretory vesicle</location>
        <location evidence="1">Acrosome</location>
    </subcellularLocation>
</comment>
<evidence type="ECO:0000313" key="8">
    <source>
        <dbReference type="RefSeq" id="XP_005187064.1"/>
    </source>
</evidence>
<evidence type="ECO:0000256" key="1">
    <source>
        <dbReference type="ARBA" id="ARBA00004218"/>
    </source>
</evidence>
<evidence type="ECO:0000256" key="4">
    <source>
        <dbReference type="ARBA" id="ARBA00039854"/>
    </source>
</evidence>
<keyword evidence="3" id="KW-0968">Cytoplasmic vesicle</keyword>
<comment type="function">
    <text evidence="5">Assembles a suppression complex (suppresome) by tethering SIRT1 and MDM2 to regulate composite modifications of p53/TP53. Confers both deacetylation-mediated functional inactivation, by SIRT1, and ubiquitination-dependent degradation, by MDM2, of p53/TP53, promoting a proliferative and cell survival behaviors. May play a role in the regulation of spermatogenesis.</text>
</comment>
<dbReference type="SUPFAM" id="SSF82185">
    <property type="entry name" value="Histone H3 K4-specific methyltransferase SET7/9 N-terminal domain"/>
    <property type="match status" value="1"/>
</dbReference>
<evidence type="ECO:0000256" key="2">
    <source>
        <dbReference type="ARBA" id="ARBA00022737"/>
    </source>
</evidence>
<keyword evidence="2" id="KW-0677">Repeat</keyword>
<dbReference type="eggNOG" id="KOG0231">
    <property type="taxonomic scope" value="Eukaryota"/>
</dbReference>
<reference evidence="8" key="2">
    <citation type="submission" date="2025-04" db="UniProtKB">
        <authorList>
            <consortium name="RefSeq"/>
        </authorList>
    </citation>
    <scope>IDENTIFICATION</scope>
    <source>
        <strain evidence="8">Aabys</strain>
    </source>
</reference>
<dbReference type="PANTHER" id="PTHR46511:SF1">
    <property type="entry name" value="MORN REPEAT-CONTAINING PROTEIN 3"/>
    <property type="match status" value="1"/>
</dbReference>
<proteinExistence type="predicted"/>
<sequence length="341" mass="38676">MSLKSEESEDELTIPEEEETKINIGLYIGGRNKKGERDGRGWAILPNGDQYDGQYRQGKRHGIGLYVFLDGSRYYGQYRCGHRSGRGLFIYPDGSYYEGCWRKNMKHGKGRYCYANGDIYCGSWYRGLRHGIGIYTMSQTSLGSSCGPLRFKGTWRQGVRVGPFQLTYGNDEKCTTLHGTWDNKYPQGPAVFSFDDRYLLTGYFQTPGGDKFKNNMEDSEEQNLEEDFEKQNNWSQEPSLWHAQEICNYDYALLPQEPVPLPLSDSDLSVCSIESMPPEITVTKEPVCQGEGEEGEDQPPMECMSCECDCSTSEVECSSSQSCLRHGRDPCAIEITNEKCN</sequence>
<dbReference type="STRING" id="7370.A0A1I8M341"/>
<dbReference type="Proteomes" id="UP001652621">
    <property type="component" value="Unplaced"/>
</dbReference>
<dbReference type="VEuPathDB" id="VectorBase:MDOA000754"/>
<keyword evidence="7" id="KW-1185">Reference proteome</keyword>
<dbReference type="SMART" id="SM00698">
    <property type="entry name" value="MORN"/>
    <property type="match status" value="4"/>
</dbReference>
<gene>
    <name evidence="6" type="primary">101895788</name>
    <name evidence="8" type="synonym">LOC101895788</name>
</gene>
<accession>A0A1I8M341</accession>
<dbReference type="GO" id="GO:0001669">
    <property type="term" value="C:acrosomal vesicle"/>
    <property type="evidence" value="ECO:0007669"/>
    <property type="project" value="UniProtKB-SubCell"/>
</dbReference>
<dbReference type="PANTHER" id="PTHR46511">
    <property type="entry name" value="MORN REPEAT-CONTAINING PROTEIN 3"/>
    <property type="match status" value="1"/>
</dbReference>
<dbReference type="Pfam" id="PF02493">
    <property type="entry name" value="MORN"/>
    <property type="match status" value="6"/>
</dbReference>
<dbReference type="InterPro" id="IPR052472">
    <property type="entry name" value="MORN3"/>
</dbReference>
<evidence type="ECO:0000313" key="6">
    <source>
        <dbReference type="EnsemblMetazoa" id="MDOA000754-PA"/>
    </source>
</evidence>
<protein>
    <recommendedName>
        <fullName evidence="4">MORN repeat-containing protein 3</fullName>
    </recommendedName>
</protein>
<evidence type="ECO:0000256" key="5">
    <source>
        <dbReference type="ARBA" id="ARBA00045851"/>
    </source>
</evidence>
<dbReference type="EnsemblMetazoa" id="MDOA000754-RA">
    <property type="protein sequence ID" value="MDOA000754-PA"/>
    <property type="gene ID" value="MDOA000754"/>
</dbReference>
<evidence type="ECO:0000256" key="3">
    <source>
        <dbReference type="ARBA" id="ARBA00023329"/>
    </source>
</evidence>